<dbReference type="Proteomes" id="UP000053424">
    <property type="component" value="Unassembled WGS sequence"/>
</dbReference>
<keyword evidence="2" id="KW-1185">Reference proteome</keyword>
<organism evidence="1 2">
    <name type="scientific">Hebeloma cylindrosporum</name>
    <dbReference type="NCBI Taxonomy" id="76867"/>
    <lineage>
        <taxon>Eukaryota</taxon>
        <taxon>Fungi</taxon>
        <taxon>Dikarya</taxon>
        <taxon>Basidiomycota</taxon>
        <taxon>Agaricomycotina</taxon>
        <taxon>Agaricomycetes</taxon>
        <taxon>Agaricomycetidae</taxon>
        <taxon>Agaricales</taxon>
        <taxon>Agaricineae</taxon>
        <taxon>Hymenogastraceae</taxon>
        <taxon>Hebeloma</taxon>
    </lineage>
</organism>
<accession>A0A0C2Y1Q2</accession>
<dbReference type="EMBL" id="KN831835">
    <property type="protein sequence ID" value="KIM35022.1"/>
    <property type="molecule type" value="Genomic_DNA"/>
</dbReference>
<gene>
    <name evidence="1" type="ORF">M413DRAFT_449938</name>
</gene>
<dbReference type="OrthoDB" id="2996761at2759"/>
<evidence type="ECO:0000313" key="1">
    <source>
        <dbReference type="EMBL" id="KIM35022.1"/>
    </source>
</evidence>
<reference evidence="1 2" key="1">
    <citation type="submission" date="2014-04" db="EMBL/GenBank/DDBJ databases">
        <authorList>
            <consortium name="DOE Joint Genome Institute"/>
            <person name="Kuo A."/>
            <person name="Gay G."/>
            <person name="Dore J."/>
            <person name="Kohler A."/>
            <person name="Nagy L.G."/>
            <person name="Floudas D."/>
            <person name="Copeland A."/>
            <person name="Barry K.W."/>
            <person name="Cichocki N."/>
            <person name="Veneault-Fourrey C."/>
            <person name="LaButti K."/>
            <person name="Lindquist E.A."/>
            <person name="Lipzen A."/>
            <person name="Lundell T."/>
            <person name="Morin E."/>
            <person name="Murat C."/>
            <person name="Sun H."/>
            <person name="Tunlid A."/>
            <person name="Henrissat B."/>
            <person name="Grigoriev I.V."/>
            <person name="Hibbett D.S."/>
            <person name="Martin F."/>
            <person name="Nordberg H.P."/>
            <person name="Cantor M.N."/>
            <person name="Hua S.X."/>
        </authorList>
    </citation>
    <scope>NUCLEOTIDE SEQUENCE [LARGE SCALE GENOMIC DNA]</scope>
    <source>
        <strain evidence="2">h7</strain>
    </source>
</reference>
<dbReference type="HOGENOM" id="CLU_1415316_0_0_1"/>
<protein>
    <submittedName>
        <fullName evidence="1">Uncharacterized protein</fullName>
    </submittedName>
</protein>
<dbReference type="AlphaFoldDB" id="A0A0C2Y1Q2"/>
<name>A0A0C2Y1Q2_HEBCY</name>
<evidence type="ECO:0000313" key="2">
    <source>
        <dbReference type="Proteomes" id="UP000053424"/>
    </source>
</evidence>
<reference evidence="2" key="2">
    <citation type="submission" date="2015-01" db="EMBL/GenBank/DDBJ databases">
        <title>Evolutionary Origins and Diversification of the Mycorrhizal Mutualists.</title>
        <authorList>
            <consortium name="DOE Joint Genome Institute"/>
            <consortium name="Mycorrhizal Genomics Consortium"/>
            <person name="Kohler A."/>
            <person name="Kuo A."/>
            <person name="Nagy L.G."/>
            <person name="Floudas D."/>
            <person name="Copeland A."/>
            <person name="Barry K.W."/>
            <person name="Cichocki N."/>
            <person name="Veneault-Fourrey C."/>
            <person name="LaButti K."/>
            <person name="Lindquist E.A."/>
            <person name="Lipzen A."/>
            <person name="Lundell T."/>
            <person name="Morin E."/>
            <person name="Murat C."/>
            <person name="Riley R."/>
            <person name="Ohm R."/>
            <person name="Sun H."/>
            <person name="Tunlid A."/>
            <person name="Henrissat B."/>
            <person name="Grigoriev I.V."/>
            <person name="Hibbett D.S."/>
            <person name="Martin F."/>
        </authorList>
    </citation>
    <scope>NUCLEOTIDE SEQUENCE [LARGE SCALE GENOMIC DNA]</scope>
    <source>
        <strain evidence="2">h7</strain>
    </source>
</reference>
<proteinExistence type="predicted"/>
<sequence length="188" mass="21322">MRRLPAVYFNPADYEHLPENYQPPQDGSAGFRNGKDALIAELPTPNLPKGLIPKRGLHVQPPCFQYGWTLSHRQLFETATRSGFAAFKTRNLPPGTEPGLDRFAGHATQEILVKRVRDELGISSCTPKFVFVHSKELFCIALTSNYKRGNITPPEADVEAIRNFLGLEEPAAWFLDAHISYQWEIRRF</sequence>